<protein>
    <submittedName>
        <fullName evidence="1">Uncharacterized protein</fullName>
    </submittedName>
</protein>
<gene>
    <name evidence="1" type="ORF">HETIRDRAFT_108119</name>
</gene>
<dbReference type="GeneID" id="20666317"/>
<evidence type="ECO:0000313" key="2">
    <source>
        <dbReference type="Proteomes" id="UP000030671"/>
    </source>
</evidence>
<dbReference type="EMBL" id="KI925466">
    <property type="protein sequence ID" value="ETW75288.1"/>
    <property type="molecule type" value="Genomic_DNA"/>
</dbReference>
<dbReference type="Proteomes" id="UP000030671">
    <property type="component" value="Unassembled WGS sequence"/>
</dbReference>
<evidence type="ECO:0000313" key="1">
    <source>
        <dbReference type="EMBL" id="ETW75288.1"/>
    </source>
</evidence>
<organism evidence="1 2">
    <name type="scientific">Heterobasidion irregulare (strain TC 32-1)</name>
    <dbReference type="NCBI Taxonomy" id="747525"/>
    <lineage>
        <taxon>Eukaryota</taxon>
        <taxon>Fungi</taxon>
        <taxon>Dikarya</taxon>
        <taxon>Basidiomycota</taxon>
        <taxon>Agaricomycotina</taxon>
        <taxon>Agaricomycetes</taxon>
        <taxon>Russulales</taxon>
        <taxon>Bondarzewiaceae</taxon>
        <taxon>Heterobasidion</taxon>
        <taxon>Heterobasidion annosum species complex</taxon>
    </lineage>
</organism>
<dbReference type="InParanoid" id="W4JP37"/>
<accession>W4JP37</accession>
<proteinExistence type="predicted"/>
<name>W4JP37_HETIT</name>
<reference evidence="1 2" key="1">
    <citation type="journal article" date="2012" name="New Phytol.">
        <title>Insight into trade-off between wood decay and parasitism from the genome of a fungal forest pathogen.</title>
        <authorList>
            <person name="Olson A."/>
            <person name="Aerts A."/>
            <person name="Asiegbu F."/>
            <person name="Belbahri L."/>
            <person name="Bouzid O."/>
            <person name="Broberg A."/>
            <person name="Canback B."/>
            <person name="Coutinho P.M."/>
            <person name="Cullen D."/>
            <person name="Dalman K."/>
            <person name="Deflorio G."/>
            <person name="van Diepen L.T."/>
            <person name="Dunand C."/>
            <person name="Duplessis S."/>
            <person name="Durling M."/>
            <person name="Gonthier P."/>
            <person name="Grimwood J."/>
            <person name="Fossdal C.G."/>
            <person name="Hansson D."/>
            <person name="Henrissat B."/>
            <person name="Hietala A."/>
            <person name="Himmelstrand K."/>
            <person name="Hoffmeister D."/>
            <person name="Hogberg N."/>
            <person name="James T.Y."/>
            <person name="Karlsson M."/>
            <person name="Kohler A."/>
            <person name="Kues U."/>
            <person name="Lee Y.H."/>
            <person name="Lin Y.C."/>
            <person name="Lind M."/>
            <person name="Lindquist E."/>
            <person name="Lombard V."/>
            <person name="Lucas S."/>
            <person name="Lunden K."/>
            <person name="Morin E."/>
            <person name="Murat C."/>
            <person name="Park J."/>
            <person name="Raffaello T."/>
            <person name="Rouze P."/>
            <person name="Salamov A."/>
            <person name="Schmutz J."/>
            <person name="Solheim H."/>
            <person name="Stahlberg J."/>
            <person name="Velez H."/>
            <person name="de Vries R.P."/>
            <person name="Wiebenga A."/>
            <person name="Woodward S."/>
            <person name="Yakovlev I."/>
            <person name="Garbelotto M."/>
            <person name="Martin F."/>
            <person name="Grigoriev I.V."/>
            <person name="Stenlid J."/>
        </authorList>
    </citation>
    <scope>NUCLEOTIDE SEQUENCE [LARGE SCALE GENOMIC DNA]</scope>
    <source>
        <strain evidence="1 2">TC 32-1</strain>
    </source>
</reference>
<dbReference type="AlphaFoldDB" id="W4JP37"/>
<dbReference type="KEGG" id="hir:HETIRDRAFT_108119"/>
<sequence>MTSRAPAKSESDKYGCAHRVGGALHPELEGDLEAGRRARRMGLQKLQELRAGGARLLRGVHDARSQFLRGVQAISISGGTHPSPAAGLNGGRLTMMAGHESMRMFSAESLEASGPVG</sequence>
<dbReference type="HOGENOM" id="CLU_2085140_0_0_1"/>
<dbReference type="RefSeq" id="XP_009552720.1">
    <property type="nucleotide sequence ID" value="XM_009554425.1"/>
</dbReference>
<keyword evidence="2" id="KW-1185">Reference proteome</keyword>